<feature type="transmembrane region" description="Helical" evidence="2">
    <location>
        <begin position="25"/>
        <end position="47"/>
    </location>
</feature>
<evidence type="ECO:0000313" key="5">
    <source>
        <dbReference type="Proteomes" id="UP000236161"/>
    </source>
</evidence>
<gene>
    <name evidence="4" type="ORF">AXF42_Ash015789</name>
</gene>
<dbReference type="PANTHER" id="PTHR33098:SF75">
    <property type="entry name" value="DUF4408 DOMAIN PROTEIN"/>
    <property type="match status" value="1"/>
</dbReference>
<sequence>MAISAQYLRTAGLGRMLGAVARMMFLIVGITATAITIATAAAPYFAGLLSTSLPQMRRIVFIWLAPPYLFITVHFIILVIWKLHGNQRTEGEASQEQDRSNPSESTVLLPTDSADLALDRNMTPELHDGTTPETISSFDPPPDPFPDQLDSGGMSPKVEDGDTLEATWMAIMATGSAASAANRPRMRKSDTWERYSRTGEVAVAAPPTMSARRFRKSETFREEAEGREELFGRAEAFIRTHYEQRRIQRQESEQRFIEMVNAAC</sequence>
<dbReference type="Pfam" id="PF14364">
    <property type="entry name" value="DUF4408"/>
    <property type="match status" value="1"/>
</dbReference>
<organism evidence="4 5">
    <name type="scientific">Apostasia shenzhenica</name>
    <dbReference type="NCBI Taxonomy" id="1088818"/>
    <lineage>
        <taxon>Eukaryota</taxon>
        <taxon>Viridiplantae</taxon>
        <taxon>Streptophyta</taxon>
        <taxon>Embryophyta</taxon>
        <taxon>Tracheophyta</taxon>
        <taxon>Spermatophyta</taxon>
        <taxon>Magnoliopsida</taxon>
        <taxon>Liliopsida</taxon>
        <taxon>Asparagales</taxon>
        <taxon>Orchidaceae</taxon>
        <taxon>Apostasioideae</taxon>
        <taxon>Apostasia</taxon>
    </lineage>
</organism>
<evidence type="ECO:0000313" key="4">
    <source>
        <dbReference type="EMBL" id="PKA48026.1"/>
    </source>
</evidence>
<dbReference type="InterPro" id="IPR025520">
    <property type="entry name" value="DUF4408"/>
</dbReference>
<proteinExistence type="predicted"/>
<keyword evidence="2" id="KW-0812">Transmembrane</keyword>
<feature type="region of interest" description="Disordered" evidence="1">
    <location>
        <begin position="122"/>
        <end position="152"/>
    </location>
</feature>
<reference evidence="4 5" key="1">
    <citation type="journal article" date="2017" name="Nature">
        <title>The Apostasia genome and the evolution of orchids.</title>
        <authorList>
            <person name="Zhang G.Q."/>
            <person name="Liu K.W."/>
            <person name="Li Z."/>
            <person name="Lohaus R."/>
            <person name="Hsiao Y.Y."/>
            <person name="Niu S.C."/>
            <person name="Wang J.Y."/>
            <person name="Lin Y.C."/>
            <person name="Xu Q."/>
            <person name="Chen L.J."/>
            <person name="Yoshida K."/>
            <person name="Fujiwara S."/>
            <person name="Wang Z.W."/>
            <person name="Zhang Y.Q."/>
            <person name="Mitsuda N."/>
            <person name="Wang M."/>
            <person name="Liu G.H."/>
            <person name="Pecoraro L."/>
            <person name="Huang H.X."/>
            <person name="Xiao X.J."/>
            <person name="Lin M."/>
            <person name="Wu X.Y."/>
            <person name="Wu W.L."/>
            <person name="Chen Y.Y."/>
            <person name="Chang S.B."/>
            <person name="Sakamoto S."/>
            <person name="Ohme-Takagi M."/>
            <person name="Yagi M."/>
            <person name="Zeng S.J."/>
            <person name="Shen C.Y."/>
            <person name="Yeh C.M."/>
            <person name="Luo Y.B."/>
            <person name="Tsai W.C."/>
            <person name="Van de Peer Y."/>
            <person name="Liu Z.J."/>
        </authorList>
    </citation>
    <scope>NUCLEOTIDE SEQUENCE [LARGE SCALE GENOMIC DNA]</scope>
    <source>
        <strain evidence="5">cv. Shenzhen</strain>
        <tissue evidence="4">Stem</tissue>
    </source>
</reference>
<evidence type="ECO:0000256" key="2">
    <source>
        <dbReference type="SAM" id="Phobius"/>
    </source>
</evidence>
<dbReference type="InterPro" id="IPR008480">
    <property type="entry name" value="DUF761_pln"/>
</dbReference>
<keyword evidence="2" id="KW-0472">Membrane</keyword>
<dbReference type="STRING" id="1088818.A0A2H9ZXM2"/>
<keyword evidence="2" id="KW-1133">Transmembrane helix</keyword>
<dbReference type="PANTHER" id="PTHR33098">
    <property type="entry name" value="COTTON FIBER (DUF761)"/>
    <property type="match status" value="1"/>
</dbReference>
<dbReference type="Pfam" id="PF05553">
    <property type="entry name" value="DUF761"/>
    <property type="match status" value="1"/>
</dbReference>
<evidence type="ECO:0000259" key="3">
    <source>
        <dbReference type="Pfam" id="PF14364"/>
    </source>
</evidence>
<feature type="domain" description="DUF4408" evidence="3">
    <location>
        <begin position="55"/>
        <end position="81"/>
    </location>
</feature>
<dbReference type="EMBL" id="KZ452995">
    <property type="protein sequence ID" value="PKA48026.1"/>
    <property type="molecule type" value="Genomic_DNA"/>
</dbReference>
<name>A0A2H9ZXM2_9ASPA</name>
<dbReference type="OrthoDB" id="778097at2759"/>
<feature type="transmembrane region" description="Helical" evidence="2">
    <location>
        <begin position="59"/>
        <end position="81"/>
    </location>
</feature>
<evidence type="ECO:0000256" key="1">
    <source>
        <dbReference type="SAM" id="MobiDB-lite"/>
    </source>
</evidence>
<keyword evidence="5" id="KW-1185">Reference proteome</keyword>
<dbReference type="AlphaFoldDB" id="A0A2H9ZXM2"/>
<accession>A0A2H9ZXM2</accession>
<protein>
    <recommendedName>
        <fullName evidence="3">DUF4408 domain-containing protein</fullName>
    </recommendedName>
</protein>
<dbReference type="Proteomes" id="UP000236161">
    <property type="component" value="Unassembled WGS sequence"/>
</dbReference>